<keyword evidence="2" id="KW-1185">Reference proteome</keyword>
<gene>
    <name evidence="1" type="ORF">LIER_42712</name>
</gene>
<sequence>MYESSESEYMLCGDHPYREEKETLNNIKRFQHIGHSSPSLLEESKQISSSDDSSYVWEGFKDSCFDPNFPKPCEKDFHIIISN</sequence>
<dbReference type="Proteomes" id="UP001454036">
    <property type="component" value="Unassembled WGS sequence"/>
</dbReference>
<proteinExistence type="predicted"/>
<reference evidence="1 2" key="1">
    <citation type="submission" date="2024-01" db="EMBL/GenBank/DDBJ databases">
        <title>The complete chloroplast genome sequence of Lithospermum erythrorhizon: insights into the phylogenetic relationship among Boraginaceae species and the maternal lineages of purple gromwells.</title>
        <authorList>
            <person name="Okada T."/>
            <person name="Watanabe K."/>
        </authorList>
    </citation>
    <scope>NUCLEOTIDE SEQUENCE [LARGE SCALE GENOMIC DNA]</scope>
</reference>
<evidence type="ECO:0000313" key="1">
    <source>
        <dbReference type="EMBL" id="GAA0142339.1"/>
    </source>
</evidence>
<accession>A0AAV3NSY9</accession>
<comment type="caution">
    <text evidence="1">The sequence shown here is derived from an EMBL/GenBank/DDBJ whole genome shotgun (WGS) entry which is preliminary data.</text>
</comment>
<organism evidence="1 2">
    <name type="scientific">Lithospermum erythrorhizon</name>
    <name type="common">Purple gromwell</name>
    <name type="synonym">Lithospermum officinale var. erythrorhizon</name>
    <dbReference type="NCBI Taxonomy" id="34254"/>
    <lineage>
        <taxon>Eukaryota</taxon>
        <taxon>Viridiplantae</taxon>
        <taxon>Streptophyta</taxon>
        <taxon>Embryophyta</taxon>
        <taxon>Tracheophyta</taxon>
        <taxon>Spermatophyta</taxon>
        <taxon>Magnoliopsida</taxon>
        <taxon>eudicotyledons</taxon>
        <taxon>Gunneridae</taxon>
        <taxon>Pentapetalae</taxon>
        <taxon>asterids</taxon>
        <taxon>lamiids</taxon>
        <taxon>Boraginales</taxon>
        <taxon>Boraginaceae</taxon>
        <taxon>Boraginoideae</taxon>
        <taxon>Lithospermeae</taxon>
        <taxon>Lithospermum</taxon>
    </lineage>
</organism>
<protein>
    <submittedName>
        <fullName evidence="1">Uncharacterized protein</fullName>
    </submittedName>
</protein>
<evidence type="ECO:0000313" key="2">
    <source>
        <dbReference type="Proteomes" id="UP001454036"/>
    </source>
</evidence>
<name>A0AAV3NSY9_LITER</name>
<dbReference type="EMBL" id="BAABME010030657">
    <property type="protein sequence ID" value="GAA0142339.1"/>
    <property type="molecule type" value="Genomic_DNA"/>
</dbReference>
<dbReference type="AlphaFoldDB" id="A0AAV3NSY9"/>